<evidence type="ECO:0000313" key="2">
    <source>
        <dbReference type="EMBL" id="GAA1744748.1"/>
    </source>
</evidence>
<proteinExistence type="predicted"/>
<name>A0ABN2JZH0_9MICO</name>
<evidence type="ECO:0000313" key="3">
    <source>
        <dbReference type="Proteomes" id="UP001501475"/>
    </source>
</evidence>
<sequence>MVFAIVALAAGPAIVIGYDRLHPVAMSSPTAGPNSASSAISSTGVPRLTPARSRAPSGSVTTISPAESTTSAPSATGSWEVRGAPAEVAASFEEATRGLGVVGVAYAVVGRGGLIRTLGTWRTGPAWSTSKVPVAIAAGRHPTGETQQLIQAALTRSDNAAAEALWANLGGGGTAAALVDDQLRRLGDDETRVQASRVRPPFTPFGQTMWSLEAQVRVAATLSCSPDRTDRAILATMGKVVPEQHWGLGRFDGAAFKGGWGPNPAGRYLVRQFGLIKLNGVTLAVAMAVEPSSGSFASGTTALGVVTGWLAQSGLPGTMPVPGC</sequence>
<dbReference type="EMBL" id="BAAAPN010000003">
    <property type="protein sequence ID" value="GAA1744748.1"/>
    <property type="molecule type" value="Genomic_DNA"/>
</dbReference>
<protein>
    <recommendedName>
        <fullName evidence="4">Serine hydrolase</fullName>
    </recommendedName>
</protein>
<dbReference type="Proteomes" id="UP001501475">
    <property type="component" value="Unassembled WGS sequence"/>
</dbReference>
<evidence type="ECO:0000256" key="1">
    <source>
        <dbReference type="SAM" id="MobiDB-lite"/>
    </source>
</evidence>
<feature type="compositionally biased region" description="Low complexity" evidence="1">
    <location>
        <begin position="61"/>
        <end position="78"/>
    </location>
</feature>
<reference evidence="2 3" key="1">
    <citation type="journal article" date="2019" name="Int. J. Syst. Evol. Microbiol.">
        <title>The Global Catalogue of Microorganisms (GCM) 10K type strain sequencing project: providing services to taxonomists for standard genome sequencing and annotation.</title>
        <authorList>
            <consortium name="The Broad Institute Genomics Platform"/>
            <consortium name="The Broad Institute Genome Sequencing Center for Infectious Disease"/>
            <person name="Wu L."/>
            <person name="Ma J."/>
        </authorList>
    </citation>
    <scope>NUCLEOTIDE SEQUENCE [LARGE SCALE GENOMIC DNA]</scope>
    <source>
        <strain evidence="2 3">JCM 15591</strain>
    </source>
</reference>
<gene>
    <name evidence="2" type="ORF">GCM10009810_01760</name>
</gene>
<organism evidence="2 3">
    <name type="scientific">Nostocoides vanveenii</name>
    <dbReference type="NCBI Taxonomy" id="330835"/>
    <lineage>
        <taxon>Bacteria</taxon>
        <taxon>Bacillati</taxon>
        <taxon>Actinomycetota</taxon>
        <taxon>Actinomycetes</taxon>
        <taxon>Micrococcales</taxon>
        <taxon>Intrasporangiaceae</taxon>
        <taxon>Nostocoides</taxon>
    </lineage>
</organism>
<feature type="region of interest" description="Disordered" evidence="1">
    <location>
        <begin position="27"/>
        <end position="79"/>
    </location>
</feature>
<dbReference type="SUPFAM" id="SSF56601">
    <property type="entry name" value="beta-lactamase/transpeptidase-like"/>
    <property type="match status" value="1"/>
</dbReference>
<dbReference type="Gene3D" id="3.40.710.10">
    <property type="entry name" value="DD-peptidase/beta-lactamase superfamily"/>
    <property type="match status" value="1"/>
</dbReference>
<feature type="compositionally biased region" description="Polar residues" evidence="1">
    <location>
        <begin position="27"/>
        <end position="44"/>
    </location>
</feature>
<dbReference type="InterPro" id="IPR012338">
    <property type="entry name" value="Beta-lactam/transpept-like"/>
</dbReference>
<accession>A0ABN2JZH0</accession>
<keyword evidence="3" id="KW-1185">Reference proteome</keyword>
<evidence type="ECO:0008006" key="4">
    <source>
        <dbReference type="Google" id="ProtNLM"/>
    </source>
</evidence>
<comment type="caution">
    <text evidence="2">The sequence shown here is derived from an EMBL/GenBank/DDBJ whole genome shotgun (WGS) entry which is preliminary data.</text>
</comment>